<feature type="region of interest" description="Disordered" evidence="11">
    <location>
        <begin position="592"/>
        <end position="621"/>
    </location>
</feature>
<evidence type="ECO:0000256" key="11">
    <source>
        <dbReference type="SAM" id="MobiDB-lite"/>
    </source>
</evidence>
<evidence type="ECO:0000313" key="12">
    <source>
        <dbReference type="Ensembl" id="ENSMMOP00000000222.1"/>
    </source>
</evidence>
<dbReference type="GO" id="GO:0005938">
    <property type="term" value="C:cell cortex"/>
    <property type="evidence" value="ECO:0007669"/>
    <property type="project" value="TreeGrafter"/>
</dbReference>
<dbReference type="InterPro" id="IPR019734">
    <property type="entry name" value="TPR_rpt"/>
</dbReference>
<dbReference type="GO" id="GO:0001965">
    <property type="term" value="F:G-protein alpha-subunit binding"/>
    <property type="evidence" value="ECO:0007669"/>
    <property type="project" value="TreeGrafter"/>
</dbReference>
<evidence type="ECO:0000313" key="13">
    <source>
        <dbReference type="Proteomes" id="UP000261620"/>
    </source>
</evidence>
<dbReference type="FunFam" id="1.25.40.10:FF:000043">
    <property type="entry name" value="G-protein-signaling modulator 2 isoform X1"/>
    <property type="match status" value="1"/>
</dbReference>
<evidence type="ECO:0000256" key="5">
    <source>
        <dbReference type="ARBA" id="ARBA00022490"/>
    </source>
</evidence>
<keyword evidence="8 10" id="KW-0802">TPR repeat</keyword>
<dbReference type="SUPFAM" id="SSF48452">
    <property type="entry name" value="TPR-like"/>
    <property type="match status" value="2"/>
</dbReference>
<evidence type="ECO:0000256" key="9">
    <source>
        <dbReference type="ARBA" id="ARBA00023136"/>
    </source>
</evidence>
<dbReference type="Gene3D" id="1.25.40.10">
    <property type="entry name" value="Tetratricopeptide repeat domain"/>
    <property type="match status" value="3"/>
</dbReference>
<organism evidence="12 13">
    <name type="scientific">Mola mola</name>
    <name type="common">Ocean sunfish</name>
    <name type="synonym">Tetraodon mola</name>
    <dbReference type="NCBI Taxonomy" id="94237"/>
    <lineage>
        <taxon>Eukaryota</taxon>
        <taxon>Metazoa</taxon>
        <taxon>Chordata</taxon>
        <taxon>Craniata</taxon>
        <taxon>Vertebrata</taxon>
        <taxon>Euteleostomi</taxon>
        <taxon>Actinopterygii</taxon>
        <taxon>Neopterygii</taxon>
        <taxon>Teleostei</taxon>
        <taxon>Neoteleostei</taxon>
        <taxon>Acanthomorphata</taxon>
        <taxon>Eupercaria</taxon>
        <taxon>Tetraodontiformes</taxon>
        <taxon>Molidae</taxon>
        <taxon>Mola</taxon>
    </lineage>
</organism>
<dbReference type="InterPro" id="IPR052386">
    <property type="entry name" value="GPSM"/>
</dbReference>
<keyword evidence="9" id="KW-0472">Membrane</keyword>
<dbReference type="GO" id="GO:0005886">
    <property type="term" value="C:plasma membrane"/>
    <property type="evidence" value="ECO:0007669"/>
    <property type="project" value="UniProtKB-SubCell"/>
</dbReference>
<reference evidence="12" key="2">
    <citation type="submission" date="2025-09" db="UniProtKB">
        <authorList>
            <consortium name="Ensembl"/>
        </authorList>
    </citation>
    <scope>IDENTIFICATION</scope>
</reference>
<keyword evidence="4" id="KW-1003">Cell membrane</keyword>
<dbReference type="OMA" id="HANIANC"/>
<dbReference type="Pfam" id="PF13374">
    <property type="entry name" value="TPR_10"/>
    <property type="match status" value="1"/>
</dbReference>
<protein>
    <submittedName>
        <fullName evidence="12">Uncharacterized protein</fullName>
    </submittedName>
</protein>
<name>A0A3Q3VPW0_MOLML</name>
<keyword evidence="7" id="KW-0677">Repeat</keyword>
<feature type="repeat" description="TPR" evidence="10">
    <location>
        <begin position="43"/>
        <end position="76"/>
    </location>
</feature>
<dbReference type="Proteomes" id="UP000261620">
    <property type="component" value="Unplaced"/>
</dbReference>
<dbReference type="Pfam" id="PF02188">
    <property type="entry name" value="GoLoco"/>
    <property type="match status" value="4"/>
</dbReference>
<dbReference type="FunFam" id="1.25.40.10:FF:002932">
    <property type="entry name" value="Adenylate kinase isoenzyme 1"/>
    <property type="match status" value="1"/>
</dbReference>
<dbReference type="PANTHER" id="PTHR45954">
    <property type="entry name" value="LD33695P"/>
    <property type="match status" value="1"/>
</dbReference>
<dbReference type="Pfam" id="PF13424">
    <property type="entry name" value="TPR_12"/>
    <property type="match status" value="3"/>
</dbReference>
<dbReference type="InterPro" id="IPR011990">
    <property type="entry name" value="TPR-like_helical_dom_sf"/>
</dbReference>
<feature type="compositionally biased region" description="Pro residues" evidence="11">
    <location>
        <begin position="610"/>
        <end position="621"/>
    </location>
</feature>
<evidence type="ECO:0000256" key="3">
    <source>
        <dbReference type="ARBA" id="ARBA00006600"/>
    </source>
</evidence>
<evidence type="ECO:0000256" key="8">
    <source>
        <dbReference type="ARBA" id="ARBA00022803"/>
    </source>
</evidence>
<sequence>MEASCLELALEGERLCKAGDFKGGTAFFEAAVQVGTEDLKTLSAIYSQLGNAYFYLKEYGKALEYHKHDLTLARTIGDRIGEGKASGNLGNTLKVLGRFDEAVVCCQRHLDISQEQADKVGEARALYNIGNVFHAKGKQQLWGCSQEPGDLPTDVRDTLQRATGFYEMNLCLVKELGDRAAQGRAYGNLGNTHYLLGNFVEAIKFHRQRLSIAKEFGDKAAERRAYSNLGNALIFLGQFNTATEYYRKTLQLSRQLRDQVMEAQACYSLGNTYTLLQQYERAIDYHLKHLYIAQELTDRVGEGRACWSLGNAYVSLGDHKQALHYARKHLDISKEIGDRNGELTARMNVEQLMEALGVNESDLSPSSSEFEMQGARPKFTKRNSMESVELWKYSSDKVIFVSRISVRQSDLSPKSNQSHSNSVSFSCRTVRTKTLKLGRDPSDEDCFFDLLSKFQSSRMDDQRCHLDEPQNGEDAANSMSSLNEMIDPAITTSPQTEELFDLIASSQSRRLDDQRVNVGSLPGLRITHNNLGHLVGEGDHQEPSDDFFNMLIKCQSSRIDDQRCSPPEAGQHAPTVPDEDFFSLIQRVQAKRMDEQRVQLPTDDQDSPQSPDPGPPGGFSS</sequence>
<reference evidence="12" key="1">
    <citation type="submission" date="2025-08" db="UniProtKB">
        <authorList>
            <consortium name="Ensembl"/>
        </authorList>
    </citation>
    <scope>IDENTIFICATION</scope>
</reference>
<dbReference type="PROSITE" id="PS50877">
    <property type="entry name" value="GOLOCO"/>
    <property type="match status" value="4"/>
</dbReference>
<keyword evidence="5" id="KW-0963">Cytoplasm</keyword>
<evidence type="ECO:0000256" key="7">
    <source>
        <dbReference type="ARBA" id="ARBA00022737"/>
    </source>
</evidence>
<dbReference type="InterPro" id="IPR003109">
    <property type="entry name" value="GoLoco_motif"/>
</dbReference>
<accession>A0A3Q3VPW0</accession>
<keyword evidence="13" id="KW-1185">Reference proteome</keyword>
<comment type="similarity">
    <text evidence="3">Belongs to the GPSM family.</text>
</comment>
<keyword evidence="6" id="KW-0597">Phosphoprotein</keyword>
<evidence type="ECO:0000256" key="2">
    <source>
        <dbReference type="ARBA" id="ARBA00004496"/>
    </source>
</evidence>
<dbReference type="SMART" id="SM00028">
    <property type="entry name" value="TPR"/>
    <property type="match status" value="6"/>
</dbReference>
<evidence type="ECO:0000256" key="4">
    <source>
        <dbReference type="ARBA" id="ARBA00022475"/>
    </source>
</evidence>
<dbReference type="SMART" id="SM00390">
    <property type="entry name" value="GoLoco"/>
    <property type="match status" value="4"/>
</dbReference>
<evidence type="ECO:0000256" key="10">
    <source>
        <dbReference type="PROSITE-ProRule" id="PRU00339"/>
    </source>
</evidence>
<proteinExistence type="inferred from homology"/>
<dbReference type="Ensembl" id="ENSMMOT00000000225.1">
    <property type="protein sequence ID" value="ENSMMOP00000000222.1"/>
    <property type="gene ID" value="ENSMMOG00000000186.1"/>
</dbReference>
<comment type="subcellular location">
    <subcellularLocation>
        <location evidence="1">Cell membrane</location>
    </subcellularLocation>
    <subcellularLocation>
        <location evidence="2">Cytoplasm</location>
    </subcellularLocation>
</comment>
<feature type="repeat" description="TPR" evidence="10">
    <location>
        <begin position="223"/>
        <end position="256"/>
    </location>
</feature>
<evidence type="ECO:0000256" key="1">
    <source>
        <dbReference type="ARBA" id="ARBA00004236"/>
    </source>
</evidence>
<evidence type="ECO:0000256" key="6">
    <source>
        <dbReference type="ARBA" id="ARBA00022553"/>
    </source>
</evidence>
<dbReference type="GO" id="GO:0000132">
    <property type="term" value="P:establishment of mitotic spindle orientation"/>
    <property type="evidence" value="ECO:0007669"/>
    <property type="project" value="TreeGrafter"/>
</dbReference>
<dbReference type="STRING" id="94237.ENSMMOP00000000222"/>
<dbReference type="PANTHER" id="PTHR45954:SF2">
    <property type="entry name" value="G-PROTEIN-SIGNALING MODULATOR 1"/>
    <property type="match status" value="1"/>
</dbReference>
<dbReference type="GO" id="GO:0005092">
    <property type="term" value="F:GDP-dissociation inhibitor activity"/>
    <property type="evidence" value="ECO:0007669"/>
    <property type="project" value="TreeGrafter"/>
</dbReference>
<dbReference type="AlphaFoldDB" id="A0A3Q3VPW0"/>
<dbReference type="PROSITE" id="PS50005">
    <property type="entry name" value="TPR"/>
    <property type="match status" value="2"/>
</dbReference>